<dbReference type="SMART" id="SM00692">
    <property type="entry name" value="DM3"/>
    <property type="match status" value="1"/>
</dbReference>
<dbReference type="PANTHER" id="PTHR46600">
    <property type="entry name" value="THAP DOMAIN-CONTAINING"/>
    <property type="match status" value="1"/>
</dbReference>
<gene>
    <name evidence="7" type="ORF">V1264_008660</name>
</gene>
<dbReference type="Proteomes" id="UP001374579">
    <property type="component" value="Unassembled WGS sequence"/>
</dbReference>
<evidence type="ECO:0000256" key="3">
    <source>
        <dbReference type="ARBA" id="ARBA00022833"/>
    </source>
</evidence>
<reference evidence="7 8" key="1">
    <citation type="submission" date="2024-02" db="EMBL/GenBank/DDBJ databases">
        <title>Chromosome-scale genome assembly of the rough periwinkle Littorina saxatilis.</title>
        <authorList>
            <person name="De Jode A."/>
            <person name="Faria R."/>
            <person name="Formenti G."/>
            <person name="Sims Y."/>
            <person name="Smith T.P."/>
            <person name="Tracey A."/>
            <person name="Wood J.M.D."/>
            <person name="Zagrodzka Z.B."/>
            <person name="Johannesson K."/>
            <person name="Butlin R.K."/>
            <person name="Leder E.H."/>
        </authorList>
    </citation>
    <scope>NUCLEOTIDE SEQUENCE [LARGE SCALE GENOMIC DNA]</scope>
    <source>
        <strain evidence="7">Snail1</strain>
        <tissue evidence="7">Muscle</tissue>
    </source>
</reference>
<keyword evidence="2 5" id="KW-0863">Zinc-finger</keyword>
<evidence type="ECO:0000313" key="7">
    <source>
        <dbReference type="EMBL" id="KAK7092995.1"/>
    </source>
</evidence>
<dbReference type="AlphaFoldDB" id="A0AAN9AUW6"/>
<evidence type="ECO:0000259" key="6">
    <source>
        <dbReference type="PROSITE" id="PS50950"/>
    </source>
</evidence>
<dbReference type="Pfam" id="PF05485">
    <property type="entry name" value="THAP"/>
    <property type="match status" value="1"/>
</dbReference>
<proteinExistence type="predicted"/>
<evidence type="ECO:0000256" key="2">
    <source>
        <dbReference type="ARBA" id="ARBA00022771"/>
    </source>
</evidence>
<protein>
    <recommendedName>
        <fullName evidence="6">THAP-type domain-containing protein</fullName>
    </recommendedName>
</protein>
<keyword evidence="8" id="KW-1185">Reference proteome</keyword>
<dbReference type="GO" id="GO:0008270">
    <property type="term" value="F:zinc ion binding"/>
    <property type="evidence" value="ECO:0007669"/>
    <property type="project" value="UniProtKB-KW"/>
</dbReference>
<evidence type="ECO:0000313" key="8">
    <source>
        <dbReference type="Proteomes" id="UP001374579"/>
    </source>
</evidence>
<keyword evidence="3" id="KW-0862">Zinc</keyword>
<evidence type="ECO:0000256" key="5">
    <source>
        <dbReference type="PROSITE-ProRule" id="PRU00309"/>
    </source>
</evidence>
<keyword evidence="1" id="KW-0479">Metal-binding</keyword>
<evidence type="ECO:0000256" key="1">
    <source>
        <dbReference type="ARBA" id="ARBA00022723"/>
    </source>
</evidence>
<comment type="caution">
    <text evidence="7">The sequence shown here is derived from an EMBL/GenBank/DDBJ whole genome shotgun (WGS) entry which is preliminary data.</text>
</comment>
<sequence>MADGCNSAVVSSTETDVPPFKRRRKVGYYCAVAECNSKHADGFTLHQFPTDAETRRQWIKFVQTCRADFRPSFGTPNQNSRICSLHFTTDCYPRKIALAASFGLKAKMVLNHKPVPTVQKPHRLAPTTVTTVTCSSTVGVASVSTASSTVTQVTTAVTAPICSAIVAPKQCSSQRSLCQKGTPKESGRCFGSWAL</sequence>
<dbReference type="InterPro" id="IPR038441">
    <property type="entry name" value="THAP_Znf_sf"/>
</dbReference>
<dbReference type="SUPFAM" id="SSF57716">
    <property type="entry name" value="Glucocorticoid receptor-like (DNA-binding domain)"/>
    <property type="match status" value="1"/>
</dbReference>
<dbReference type="EMBL" id="JBAMIC010000021">
    <property type="protein sequence ID" value="KAK7092995.1"/>
    <property type="molecule type" value="Genomic_DNA"/>
</dbReference>
<feature type="domain" description="THAP-type" evidence="6">
    <location>
        <begin position="26"/>
        <end position="119"/>
    </location>
</feature>
<dbReference type="GO" id="GO:0043565">
    <property type="term" value="F:sequence-specific DNA binding"/>
    <property type="evidence" value="ECO:0007669"/>
    <property type="project" value="InterPro"/>
</dbReference>
<accession>A0AAN9AUW6</accession>
<dbReference type="SMART" id="SM00980">
    <property type="entry name" value="THAP"/>
    <property type="match status" value="1"/>
</dbReference>
<name>A0AAN9AUW6_9CAEN</name>
<organism evidence="7 8">
    <name type="scientific">Littorina saxatilis</name>
    <dbReference type="NCBI Taxonomy" id="31220"/>
    <lineage>
        <taxon>Eukaryota</taxon>
        <taxon>Metazoa</taxon>
        <taxon>Spiralia</taxon>
        <taxon>Lophotrochozoa</taxon>
        <taxon>Mollusca</taxon>
        <taxon>Gastropoda</taxon>
        <taxon>Caenogastropoda</taxon>
        <taxon>Littorinimorpha</taxon>
        <taxon>Littorinoidea</taxon>
        <taxon>Littorinidae</taxon>
        <taxon>Littorina</taxon>
    </lineage>
</organism>
<dbReference type="PROSITE" id="PS50950">
    <property type="entry name" value="ZF_THAP"/>
    <property type="match status" value="1"/>
</dbReference>
<evidence type="ECO:0000256" key="4">
    <source>
        <dbReference type="ARBA" id="ARBA00023125"/>
    </source>
</evidence>
<dbReference type="Gene3D" id="6.20.210.20">
    <property type="entry name" value="THAP domain"/>
    <property type="match status" value="1"/>
</dbReference>
<keyword evidence="4 5" id="KW-0238">DNA-binding</keyword>
<dbReference type="PANTHER" id="PTHR46600:SF11">
    <property type="entry name" value="THAP DOMAIN-CONTAINING PROTEIN 10"/>
    <property type="match status" value="1"/>
</dbReference>
<dbReference type="InterPro" id="IPR026516">
    <property type="entry name" value="THAP1/10"/>
</dbReference>
<dbReference type="InterPro" id="IPR006612">
    <property type="entry name" value="THAP_Znf"/>
</dbReference>